<dbReference type="InterPro" id="IPR039046">
    <property type="entry name" value="PDPK1"/>
</dbReference>
<dbReference type="InterPro" id="IPR011009">
    <property type="entry name" value="Kinase-like_dom_sf"/>
</dbReference>
<accession>A0A3S5AUW4</accession>
<evidence type="ECO:0000256" key="6">
    <source>
        <dbReference type="ARBA" id="ARBA00022777"/>
    </source>
</evidence>
<evidence type="ECO:0000256" key="1">
    <source>
        <dbReference type="ARBA" id="ARBA00010006"/>
    </source>
</evidence>
<dbReference type="EMBL" id="CAAALY010100097">
    <property type="protein sequence ID" value="VEL29075.1"/>
    <property type="molecule type" value="Genomic_DNA"/>
</dbReference>
<evidence type="ECO:0000313" key="15">
    <source>
        <dbReference type="Proteomes" id="UP000784294"/>
    </source>
</evidence>
<keyword evidence="15" id="KW-1185">Reference proteome</keyword>
<evidence type="ECO:0000256" key="5">
    <source>
        <dbReference type="ARBA" id="ARBA00022741"/>
    </source>
</evidence>
<evidence type="ECO:0000256" key="7">
    <source>
        <dbReference type="ARBA" id="ARBA00022840"/>
    </source>
</evidence>
<sequence>MQKSELDSLKEANLPSDQAQKGSSSELNQGRRLTPILRRPSDFKLGKEIGTGSFSTVYSAKEIATGVEYAMKVVDKQHVFRCKAVDSVMMEKEVLKRTNHPFIVRVYYTFQDSFRLYYVLEYARRGELLTYLNRLTSLNVECTKFYSAEILSALNYLHSCSIIHRDLKPENVLLTEDMHIKLADFGSAIILNHLEIKASSFTGTPQYVSPEMLTLINSGNVSEEEYSSEENFDGQTSEEIRSKKEHKSKGCDKKAHLQAITEVSTKWLHNGVPSHALAYLMDYWALGCVIYQMLSGRPPFRSERHGHEYEVFQKVLNLRFEFPDGFDSNAKDLVKSLLVISPIERLGSPINGGHKALLVHPFFAGIDWDTLHKSSPPILVPNLDPLSHDDWDKVPAGFEAGKKYHLACEIGLAASQVTENDRIHLL</sequence>
<dbReference type="AlphaFoldDB" id="A0A3S5AUW4"/>
<dbReference type="SUPFAM" id="SSF56112">
    <property type="entry name" value="Protein kinase-like (PK-like)"/>
    <property type="match status" value="1"/>
</dbReference>
<dbReference type="InterPro" id="IPR008271">
    <property type="entry name" value="Ser/Thr_kinase_AS"/>
</dbReference>
<dbReference type="PROSITE" id="PS00108">
    <property type="entry name" value="PROTEIN_KINASE_ST"/>
    <property type="match status" value="1"/>
</dbReference>
<dbReference type="InterPro" id="IPR000719">
    <property type="entry name" value="Prot_kinase_dom"/>
</dbReference>
<dbReference type="PANTHER" id="PTHR24356">
    <property type="entry name" value="SERINE/THREONINE-PROTEIN KINASE"/>
    <property type="match status" value="1"/>
</dbReference>
<organism evidence="14 15">
    <name type="scientific">Protopolystoma xenopodis</name>
    <dbReference type="NCBI Taxonomy" id="117903"/>
    <lineage>
        <taxon>Eukaryota</taxon>
        <taxon>Metazoa</taxon>
        <taxon>Spiralia</taxon>
        <taxon>Lophotrochozoa</taxon>
        <taxon>Platyhelminthes</taxon>
        <taxon>Monogenea</taxon>
        <taxon>Polyopisthocotylea</taxon>
        <taxon>Polystomatidea</taxon>
        <taxon>Polystomatidae</taxon>
        <taxon>Protopolystoma</taxon>
    </lineage>
</organism>
<evidence type="ECO:0000256" key="12">
    <source>
        <dbReference type="SAM" id="MobiDB-lite"/>
    </source>
</evidence>
<dbReference type="GO" id="GO:0005524">
    <property type="term" value="F:ATP binding"/>
    <property type="evidence" value="ECO:0007669"/>
    <property type="project" value="UniProtKB-UniRule"/>
</dbReference>
<keyword evidence="6" id="KW-0418">Kinase</keyword>
<dbReference type="PROSITE" id="PS00107">
    <property type="entry name" value="PROTEIN_KINASE_ATP"/>
    <property type="match status" value="1"/>
</dbReference>
<dbReference type="Pfam" id="PF00069">
    <property type="entry name" value="Pkinase"/>
    <property type="match status" value="2"/>
</dbReference>
<feature type="non-terminal residue" evidence="14">
    <location>
        <position position="426"/>
    </location>
</feature>
<evidence type="ECO:0000256" key="2">
    <source>
        <dbReference type="ARBA" id="ARBA00012513"/>
    </source>
</evidence>
<feature type="binding site" evidence="10">
    <location>
        <position position="72"/>
    </location>
    <ligand>
        <name>ATP</name>
        <dbReference type="ChEBI" id="CHEBI:30616"/>
    </ligand>
</feature>
<proteinExistence type="inferred from homology"/>
<dbReference type="InterPro" id="IPR050236">
    <property type="entry name" value="Ser_Thr_kinase_AGC"/>
</dbReference>
<feature type="compositionally biased region" description="Polar residues" evidence="12">
    <location>
        <begin position="15"/>
        <end position="28"/>
    </location>
</feature>
<evidence type="ECO:0000259" key="13">
    <source>
        <dbReference type="PROSITE" id="PS50011"/>
    </source>
</evidence>
<dbReference type="SMART" id="SM00220">
    <property type="entry name" value="S_TKc"/>
    <property type="match status" value="1"/>
</dbReference>
<dbReference type="Proteomes" id="UP000784294">
    <property type="component" value="Unassembled WGS sequence"/>
</dbReference>
<dbReference type="CDD" id="cd05581">
    <property type="entry name" value="STKc_PDK1"/>
    <property type="match status" value="1"/>
</dbReference>
<dbReference type="GO" id="GO:0004674">
    <property type="term" value="F:protein serine/threonine kinase activity"/>
    <property type="evidence" value="ECO:0007669"/>
    <property type="project" value="UniProtKB-KW"/>
</dbReference>
<keyword evidence="5 10" id="KW-0547">Nucleotide-binding</keyword>
<evidence type="ECO:0000256" key="4">
    <source>
        <dbReference type="ARBA" id="ARBA00022679"/>
    </source>
</evidence>
<comment type="similarity">
    <text evidence="1">Belongs to the protein kinase superfamily. AGC Ser/Thr protein kinase family. PDPK1 subfamily.</text>
</comment>
<dbReference type="InterPro" id="IPR017441">
    <property type="entry name" value="Protein_kinase_ATP_BS"/>
</dbReference>
<keyword evidence="3 11" id="KW-0723">Serine/threonine-protein kinase</keyword>
<dbReference type="OrthoDB" id="347657at2759"/>
<name>A0A3S5AUW4_9PLAT</name>
<evidence type="ECO:0000256" key="10">
    <source>
        <dbReference type="PROSITE-ProRule" id="PRU10141"/>
    </source>
</evidence>
<evidence type="ECO:0000256" key="3">
    <source>
        <dbReference type="ARBA" id="ARBA00022527"/>
    </source>
</evidence>
<dbReference type="FunFam" id="3.30.200.20:FF:000191">
    <property type="entry name" value="3-phosphoinositide-dependent protein kinase 2-like"/>
    <property type="match status" value="1"/>
</dbReference>
<keyword evidence="7 10" id="KW-0067">ATP-binding</keyword>
<dbReference type="PANTHER" id="PTHR24356:SF163">
    <property type="entry name" value="3-PHOSPHOINOSITIDE-DEPENDENT PROTEIN KINASE 1-RELATED"/>
    <property type="match status" value="1"/>
</dbReference>
<feature type="domain" description="Protein kinase" evidence="13">
    <location>
        <begin position="43"/>
        <end position="363"/>
    </location>
</feature>
<comment type="catalytic activity">
    <reaction evidence="8">
        <text>L-threonyl-[protein] + ATP = O-phospho-L-threonyl-[protein] + ADP + H(+)</text>
        <dbReference type="Rhea" id="RHEA:46608"/>
        <dbReference type="Rhea" id="RHEA-COMP:11060"/>
        <dbReference type="Rhea" id="RHEA-COMP:11605"/>
        <dbReference type="ChEBI" id="CHEBI:15378"/>
        <dbReference type="ChEBI" id="CHEBI:30013"/>
        <dbReference type="ChEBI" id="CHEBI:30616"/>
        <dbReference type="ChEBI" id="CHEBI:61977"/>
        <dbReference type="ChEBI" id="CHEBI:456216"/>
        <dbReference type="EC" id="2.7.11.1"/>
    </reaction>
</comment>
<evidence type="ECO:0000256" key="9">
    <source>
        <dbReference type="ARBA" id="ARBA00048679"/>
    </source>
</evidence>
<gene>
    <name evidence="14" type="ORF">PXEA_LOCUS22515</name>
</gene>
<feature type="compositionally biased region" description="Basic and acidic residues" evidence="12">
    <location>
        <begin position="1"/>
        <end position="10"/>
    </location>
</feature>
<dbReference type="Gene3D" id="3.30.200.20">
    <property type="entry name" value="Phosphorylase Kinase, domain 1"/>
    <property type="match status" value="1"/>
</dbReference>
<dbReference type="PROSITE" id="PS50011">
    <property type="entry name" value="PROTEIN_KINASE_DOM"/>
    <property type="match status" value="1"/>
</dbReference>
<dbReference type="Gene3D" id="1.10.510.10">
    <property type="entry name" value="Transferase(Phosphotransferase) domain 1"/>
    <property type="match status" value="2"/>
</dbReference>
<reference evidence="14" key="1">
    <citation type="submission" date="2018-11" db="EMBL/GenBank/DDBJ databases">
        <authorList>
            <consortium name="Pathogen Informatics"/>
        </authorList>
    </citation>
    <scope>NUCLEOTIDE SEQUENCE</scope>
</reference>
<protein>
    <recommendedName>
        <fullName evidence="2">non-specific serine/threonine protein kinase</fullName>
        <ecNumber evidence="2">2.7.11.1</ecNumber>
    </recommendedName>
</protein>
<evidence type="ECO:0000256" key="11">
    <source>
        <dbReference type="RuleBase" id="RU000304"/>
    </source>
</evidence>
<evidence type="ECO:0000313" key="14">
    <source>
        <dbReference type="EMBL" id="VEL29075.1"/>
    </source>
</evidence>
<evidence type="ECO:0000256" key="8">
    <source>
        <dbReference type="ARBA" id="ARBA00047899"/>
    </source>
</evidence>
<feature type="region of interest" description="Disordered" evidence="12">
    <location>
        <begin position="1"/>
        <end position="31"/>
    </location>
</feature>
<dbReference type="GO" id="GO:0035556">
    <property type="term" value="P:intracellular signal transduction"/>
    <property type="evidence" value="ECO:0007669"/>
    <property type="project" value="TreeGrafter"/>
</dbReference>
<keyword evidence="4" id="KW-0808">Transferase</keyword>
<comment type="caution">
    <text evidence="14">The sequence shown here is derived from an EMBL/GenBank/DDBJ whole genome shotgun (WGS) entry which is preliminary data.</text>
</comment>
<comment type="catalytic activity">
    <reaction evidence="9">
        <text>L-seryl-[protein] + ATP = O-phospho-L-seryl-[protein] + ADP + H(+)</text>
        <dbReference type="Rhea" id="RHEA:17989"/>
        <dbReference type="Rhea" id="RHEA-COMP:9863"/>
        <dbReference type="Rhea" id="RHEA-COMP:11604"/>
        <dbReference type="ChEBI" id="CHEBI:15378"/>
        <dbReference type="ChEBI" id="CHEBI:29999"/>
        <dbReference type="ChEBI" id="CHEBI:30616"/>
        <dbReference type="ChEBI" id="CHEBI:83421"/>
        <dbReference type="ChEBI" id="CHEBI:456216"/>
        <dbReference type="EC" id="2.7.11.1"/>
    </reaction>
</comment>
<dbReference type="EC" id="2.7.11.1" evidence="2"/>